<organism evidence="1 2">
    <name type="scientific">Candidatus Protochlamydia naegleriophila</name>
    <dbReference type="NCBI Taxonomy" id="389348"/>
    <lineage>
        <taxon>Bacteria</taxon>
        <taxon>Pseudomonadati</taxon>
        <taxon>Chlamydiota</taxon>
        <taxon>Chlamydiia</taxon>
        <taxon>Parachlamydiales</taxon>
        <taxon>Parachlamydiaceae</taxon>
        <taxon>Candidatus Protochlamydia</taxon>
    </lineage>
</organism>
<evidence type="ECO:0000313" key="1">
    <source>
        <dbReference type="EMBL" id="CUI17535.1"/>
    </source>
</evidence>
<dbReference type="InParanoid" id="A0A0U5JGJ4"/>
<evidence type="ECO:0000313" key="2">
    <source>
        <dbReference type="Proteomes" id="UP000069902"/>
    </source>
</evidence>
<dbReference type="STRING" id="389348.PNK_1930"/>
<keyword evidence="2" id="KW-1185">Reference proteome</keyword>
<accession>A0A0U5JGJ4</accession>
<dbReference type="KEGG" id="pnl:PNK_1930"/>
<dbReference type="RefSeq" id="WP_059061741.1">
    <property type="nucleotide sequence ID" value="NZ_LN879502.1"/>
</dbReference>
<dbReference type="Proteomes" id="UP000069902">
    <property type="component" value="Chromosome cPNK"/>
</dbReference>
<protein>
    <submittedName>
        <fullName evidence="1">Uncharacterized protein</fullName>
    </submittedName>
</protein>
<name>A0A0U5JGJ4_9BACT</name>
<proteinExistence type="predicted"/>
<sequence>MNQLLESYQLTACKAYKHTKSEQIDAVMEFSLNEKESAIKAWKKICVEMDPLPKLVAFESDTIRIIFKSLETTAVLRQLVAAVIELKKKEMTN</sequence>
<dbReference type="EMBL" id="LN879502">
    <property type="protein sequence ID" value="CUI17535.1"/>
    <property type="molecule type" value="Genomic_DNA"/>
</dbReference>
<reference evidence="2" key="1">
    <citation type="submission" date="2015-09" db="EMBL/GenBank/DDBJ databases">
        <authorList>
            <person name="Bertelli C."/>
        </authorList>
    </citation>
    <scope>NUCLEOTIDE SEQUENCE [LARGE SCALE GENOMIC DNA]</scope>
    <source>
        <strain evidence="2">KNic</strain>
    </source>
</reference>
<dbReference type="AlphaFoldDB" id="A0A0U5JGJ4"/>
<gene>
    <name evidence="1" type="ORF">PNK_1930</name>
</gene>
<dbReference type="PATRIC" id="fig|389348.3.peg.2169"/>